<comment type="caution">
    <text evidence="1">The sequence shown here is derived from an EMBL/GenBank/DDBJ whole genome shotgun (WGS) entry which is preliminary data.</text>
</comment>
<protein>
    <submittedName>
        <fullName evidence="1">Uncharacterized protein</fullName>
    </submittedName>
</protein>
<sequence length="334" mass="35692">SLPGGYGTCDPVVPPKACPLNLAGSCKSGPCPDGYTCPPESPGCPVGCPNTAAQLMFYIGEVNDKVSGGRPRISHVAFDGEDAGVWQEAWGFCQMKKMADKYAPDVKRIGYAKGISAGLGAGNDFSMPETYWYMNDLYPCSGSQWQLANKPAACTSATSYRAFANRPQAYLKFIQNASECGYGKEDRGLKALAGSIKGSPPGAIIPMFSAENLSRAAPATSCLALNYTGKNEQPKNQVCGTFDGFSTWEWDKLEQFLTVFAHTYGVPHVAVYEAQFIGDNWTTFSHDDAPSTCTSTVKDCTTDAQCTAFAAANCPKGTQAWCKANKTCMIKPPA</sequence>
<reference evidence="1" key="1">
    <citation type="journal article" date="2014" name="Front. Microbiol.">
        <title>High frequency of phylogenetically diverse reductive dehalogenase-homologous genes in deep subseafloor sedimentary metagenomes.</title>
        <authorList>
            <person name="Kawai M."/>
            <person name="Futagami T."/>
            <person name="Toyoda A."/>
            <person name="Takaki Y."/>
            <person name="Nishi S."/>
            <person name="Hori S."/>
            <person name="Arai W."/>
            <person name="Tsubouchi T."/>
            <person name="Morono Y."/>
            <person name="Uchiyama I."/>
            <person name="Ito T."/>
            <person name="Fujiyama A."/>
            <person name="Inagaki F."/>
            <person name="Takami H."/>
        </authorList>
    </citation>
    <scope>NUCLEOTIDE SEQUENCE</scope>
    <source>
        <strain evidence="1">Expedition CK06-06</strain>
    </source>
</reference>
<proteinExistence type="predicted"/>
<gene>
    <name evidence="1" type="ORF">S01H1_12245</name>
</gene>
<evidence type="ECO:0000313" key="1">
    <source>
        <dbReference type="EMBL" id="GAF67495.1"/>
    </source>
</evidence>
<accession>X0SUP1</accession>
<dbReference type="EMBL" id="BARS01006271">
    <property type="protein sequence ID" value="GAF67495.1"/>
    <property type="molecule type" value="Genomic_DNA"/>
</dbReference>
<feature type="non-terminal residue" evidence="1">
    <location>
        <position position="1"/>
    </location>
</feature>
<name>X0SUP1_9ZZZZ</name>
<organism evidence="1">
    <name type="scientific">marine sediment metagenome</name>
    <dbReference type="NCBI Taxonomy" id="412755"/>
    <lineage>
        <taxon>unclassified sequences</taxon>
        <taxon>metagenomes</taxon>
        <taxon>ecological metagenomes</taxon>
    </lineage>
</organism>
<dbReference type="AlphaFoldDB" id="X0SUP1"/>